<evidence type="ECO:0000313" key="1">
    <source>
        <dbReference type="EMBL" id="GIY73512.1"/>
    </source>
</evidence>
<proteinExistence type="predicted"/>
<reference evidence="1 2" key="1">
    <citation type="submission" date="2021-06" db="EMBL/GenBank/DDBJ databases">
        <title>Caerostris extrusa draft genome.</title>
        <authorList>
            <person name="Kono N."/>
            <person name="Arakawa K."/>
        </authorList>
    </citation>
    <scope>NUCLEOTIDE SEQUENCE [LARGE SCALE GENOMIC DNA]</scope>
</reference>
<organism evidence="1 2">
    <name type="scientific">Caerostris extrusa</name>
    <name type="common">Bark spider</name>
    <name type="synonym">Caerostris bankana</name>
    <dbReference type="NCBI Taxonomy" id="172846"/>
    <lineage>
        <taxon>Eukaryota</taxon>
        <taxon>Metazoa</taxon>
        <taxon>Ecdysozoa</taxon>
        <taxon>Arthropoda</taxon>
        <taxon>Chelicerata</taxon>
        <taxon>Arachnida</taxon>
        <taxon>Araneae</taxon>
        <taxon>Araneomorphae</taxon>
        <taxon>Entelegynae</taxon>
        <taxon>Araneoidea</taxon>
        <taxon>Araneidae</taxon>
        <taxon>Caerostris</taxon>
    </lineage>
</organism>
<dbReference type="Proteomes" id="UP001054945">
    <property type="component" value="Unassembled WGS sequence"/>
</dbReference>
<keyword evidence="2" id="KW-1185">Reference proteome</keyword>
<gene>
    <name evidence="1" type="ORF">CEXT_35761</name>
</gene>
<sequence>MKPLKPFYNSSHPKRAITKMKKKKKPFIYFSNSRFFHINHAFLNPKRKLCIEPHYLLPIFTAPIPTRELIPLPEEGPCWHVLFTAEADNLFGKREAFITPPMQAVDVPFPLRPDAS</sequence>
<dbReference type="EMBL" id="BPLR01015092">
    <property type="protein sequence ID" value="GIY73512.1"/>
    <property type="molecule type" value="Genomic_DNA"/>
</dbReference>
<evidence type="ECO:0000313" key="2">
    <source>
        <dbReference type="Proteomes" id="UP001054945"/>
    </source>
</evidence>
<dbReference type="AlphaFoldDB" id="A0AAV4VTC4"/>
<protein>
    <submittedName>
        <fullName evidence="1">Uncharacterized protein</fullName>
    </submittedName>
</protein>
<name>A0AAV4VTC4_CAEEX</name>
<comment type="caution">
    <text evidence="1">The sequence shown here is derived from an EMBL/GenBank/DDBJ whole genome shotgun (WGS) entry which is preliminary data.</text>
</comment>
<accession>A0AAV4VTC4</accession>